<accession>A0ABY2BU63</accession>
<sequence>MMGSGQRTISHLTGMRAMNTPGTEIHLHARVFRAGCDWYADIDDHLDPQPDDPFWYGYYDTQRAAIDAACERMAAFNRARAERISQQLLSLASIG</sequence>
<evidence type="ECO:0000313" key="2">
    <source>
        <dbReference type="Proteomes" id="UP000295818"/>
    </source>
</evidence>
<gene>
    <name evidence="1" type="ORF">EV644_101392</name>
</gene>
<keyword evidence="2" id="KW-1185">Reference proteome</keyword>
<protein>
    <recommendedName>
        <fullName evidence="3">DUF5753 domain-containing protein</fullName>
    </recommendedName>
</protein>
<evidence type="ECO:0008006" key="3">
    <source>
        <dbReference type="Google" id="ProtNLM"/>
    </source>
</evidence>
<comment type="caution">
    <text evidence="1">The sequence shown here is derived from an EMBL/GenBank/DDBJ whole genome shotgun (WGS) entry which is preliminary data.</text>
</comment>
<name>A0ABY2BU63_9ACTN</name>
<dbReference type="Proteomes" id="UP000295818">
    <property type="component" value="Unassembled WGS sequence"/>
</dbReference>
<evidence type="ECO:0000313" key="1">
    <source>
        <dbReference type="EMBL" id="TCO31750.1"/>
    </source>
</evidence>
<reference evidence="1 2" key="1">
    <citation type="journal article" date="2015" name="Stand. Genomic Sci.">
        <title>Genomic Encyclopedia of Bacterial and Archaeal Type Strains, Phase III: the genomes of soil and plant-associated and newly described type strains.</title>
        <authorList>
            <person name="Whitman W.B."/>
            <person name="Woyke T."/>
            <person name="Klenk H.P."/>
            <person name="Zhou Y."/>
            <person name="Lilburn T.G."/>
            <person name="Beck B.J."/>
            <person name="De Vos P."/>
            <person name="Vandamme P."/>
            <person name="Eisen J.A."/>
            <person name="Garrity G."/>
            <person name="Hugenholtz P."/>
            <person name="Kyrpides N.C."/>
        </authorList>
    </citation>
    <scope>NUCLEOTIDE SEQUENCE [LARGE SCALE GENOMIC DNA]</scope>
    <source>
        <strain evidence="1 2">VKM Ac-2538</strain>
    </source>
</reference>
<dbReference type="EMBL" id="SLWM01000001">
    <property type="protein sequence ID" value="TCO31750.1"/>
    <property type="molecule type" value="Genomic_DNA"/>
</dbReference>
<organism evidence="1 2">
    <name type="scientific">Kribbella orskensis</name>
    <dbReference type="NCBI Taxonomy" id="2512216"/>
    <lineage>
        <taxon>Bacteria</taxon>
        <taxon>Bacillati</taxon>
        <taxon>Actinomycetota</taxon>
        <taxon>Actinomycetes</taxon>
        <taxon>Propionibacteriales</taxon>
        <taxon>Kribbellaceae</taxon>
        <taxon>Kribbella</taxon>
    </lineage>
</organism>
<proteinExistence type="predicted"/>